<sequence>MFQLRIYSARGSSHQNFNQGRHLRGVNGREEFEAASIRGAKISRCVAGIPKSQALGISQSESRRKLLLTPSNCELQNPLLPPRHTQHLSVSSPSLSAETLSDK</sequence>
<evidence type="ECO:0000313" key="2">
    <source>
        <dbReference type="EMBL" id="GCC26415.1"/>
    </source>
</evidence>
<dbReference type="Proteomes" id="UP000287033">
    <property type="component" value="Unassembled WGS sequence"/>
</dbReference>
<accession>A0A401S7Q2</accession>
<dbReference type="AlphaFoldDB" id="A0A401S7Q2"/>
<organism evidence="2 3">
    <name type="scientific">Chiloscyllium punctatum</name>
    <name type="common">Brownbanded bambooshark</name>
    <name type="synonym">Hemiscyllium punctatum</name>
    <dbReference type="NCBI Taxonomy" id="137246"/>
    <lineage>
        <taxon>Eukaryota</taxon>
        <taxon>Metazoa</taxon>
        <taxon>Chordata</taxon>
        <taxon>Craniata</taxon>
        <taxon>Vertebrata</taxon>
        <taxon>Chondrichthyes</taxon>
        <taxon>Elasmobranchii</taxon>
        <taxon>Galeomorphii</taxon>
        <taxon>Galeoidea</taxon>
        <taxon>Orectolobiformes</taxon>
        <taxon>Hemiscylliidae</taxon>
        <taxon>Chiloscyllium</taxon>
    </lineage>
</organism>
<reference evidence="2 3" key="1">
    <citation type="journal article" date="2018" name="Nat. Ecol. Evol.">
        <title>Shark genomes provide insights into elasmobranch evolution and the origin of vertebrates.</title>
        <authorList>
            <person name="Hara Y"/>
            <person name="Yamaguchi K"/>
            <person name="Onimaru K"/>
            <person name="Kadota M"/>
            <person name="Koyanagi M"/>
            <person name="Keeley SD"/>
            <person name="Tatsumi K"/>
            <person name="Tanaka K"/>
            <person name="Motone F"/>
            <person name="Kageyama Y"/>
            <person name="Nozu R"/>
            <person name="Adachi N"/>
            <person name="Nishimura O"/>
            <person name="Nakagawa R"/>
            <person name="Tanegashima C"/>
            <person name="Kiyatake I"/>
            <person name="Matsumoto R"/>
            <person name="Murakumo K"/>
            <person name="Nishida K"/>
            <person name="Terakita A"/>
            <person name="Kuratani S"/>
            <person name="Sato K"/>
            <person name="Hyodo S Kuraku.S."/>
        </authorList>
    </citation>
    <scope>NUCLEOTIDE SEQUENCE [LARGE SCALE GENOMIC DNA]</scope>
</reference>
<dbReference type="EMBL" id="BEZZ01000122">
    <property type="protein sequence ID" value="GCC26415.1"/>
    <property type="molecule type" value="Genomic_DNA"/>
</dbReference>
<evidence type="ECO:0000256" key="1">
    <source>
        <dbReference type="SAM" id="MobiDB-lite"/>
    </source>
</evidence>
<gene>
    <name evidence="2" type="ORF">chiPu_0004832</name>
</gene>
<feature type="compositionally biased region" description="Polar residues" evidence="1">
    <location>
        <begin position="87"/>
        <end position="103"/>
    </location>
</feature>
<keyword evidence="3" id="KW-1185">Reference proteome</keyword>
<evidence type="ECO:0000313" key="3">
    <source>
        <dbReference type="Proteomes" id="UP000287033"/>
    </source>
</evidence>
<proteinExistence type="predicted"/>
<name>A0A401S7Q2_CHIPU</name>
<feature type="region of interest" description="Disordered" evidence="1">
    <location>
        <begin position="77"/>
        <end position="103"/>
    </location>
</feature>
<comment type="caution">
    <text evidence="2">The sequence shown here is derived from an EMBL/GenBank/DDBJ whole genome shotgun (WGS) entry which is preliminary data.</text>
</comment>
<protein>
    <submittedName>
        <fullName evidence="2">Uncharacterized protein</fullName>
    </submittedName>
</protein>